<dbReference type="InterPro" id="IPR007371">
    <property type="entry name" value="TPK_catalytic"/>
</dbReference>
<dbReference type="GO" id="GO:0009229">
    <property type="term" value="P:thiamine diphosphate biosynthetic process"/>
    <property type="evidence" value="ECO:0007669"/>
    <property type="project" value="InterPro"/>
</dbReference>
<keyword evidence="3" id="KW-0418">Kinase</keyword>
<evidence type="ECO:0000256" key="3">
    <source>
        <dbReference type="ARBA" id="ARBA00022777"/>
    </source>
</evidence>
<evidence type="ECO:0000256" key="1">
    <source>
        <dbReference type="ARBA" id="ARBA00022679"/>
    </source>
</evidence>
<feature type="non-terminal residue" evidence="6">
    <location>
        <position position="116"/>
    </location>
</feature>
<accession>A0A383C2E8</accession>
<dbReference type="GO" id="GO:0005524">
    <property type="term" value="F:ATP binding"/>
    <property type="evidence" value="ECO:0007669"/>
    <property type="project" value="UniProtKB-KW"/>
</dbReference>
<dbReference type="Gene3D" id="3.40.50.10240">
    <property type="entry name" value="Thiamin pyrophosphokinase, catalytic domain"/>
    <property type="match status" value="1"/>
</dbReference>
<dbReference type="Pfam" id="PF04263">
    <property type="entry name" value="TPK_catalytic"/>
    <property type="match status" value="1"/>
</dbReference>
<reference evidence="6" key="1">
    <citation type="submission" date="2018-05" db="EMBL/GenBank/DDBJ databases">
        <authorList>
            <person name="Lanie J.A."/>
            <person name="Ng W.-L."/>
            <person name="Kazmierczak K.M."/>
            <person name="Andrzejewski T.M."/>
            <person name="Davidsen T.M."/>
            <person name="Wayne K.J."/>
            <person name="Tettelin H."/>
            <person name="Glass J.I."/>
            <person name="Rusch D."/>
            <person name="Podicherti R."/>
            <person name="Tsui H.-C.T."/>
            <person name="Winkler M.E."/>
        </authorList>
    </citation>
    <scope>NUCLEOTIDE SEQUENCE</scope>
</reference>
<keyword evidence="2" id="KW-0547">Nucleotide-binding</keyword>
<keyword evidence="1" id="KW-0808">Transferase</keyword>
<sequence length="116" mass="12481">MSCDPRNLLRVMPAKGKSRLRAPPLIPKEAVFGYMQQTGTIANRRAIIVANGVMSAHTDLESLLRAGDLLIAADGGARYCLQFGCMPQVVIGDFDSLSETEVDELVAGGTEVLRHP</sequence>
<dbReference type="EMBL" id="UINC01204893">
    <property type="protein sequence ID" value="SVE25818.1"/>
    <property type="molecule type" value="Genomic_DNA"/>
</dbReference>
<organism evidence="6">
    <name type="scientific">marine metagenome</name>
    <dbReference type="NCBI Taxonomy" id="408172"/>
    <lineage>
        <taxon>unclassified sequences</taxon>
        <taxon>metagenomes</taxon>
        <taxon>ecological metagenomes</taxon>
    </lineage>
</organism>
<dbReference type="InterPro" id="IPR036759">
    <property type="entry name" value="TPK_catalytic_sf"/>
</dbReference>
<evidence type="ECO:0000259" key="5">
    <source>
        <dbReference type="Pfam" id="PF04263"/>
    </source>
</evidence>
<keyword evidence="4" id="KW-0067">ATP-binding</keyword>
<evidence type="ECO:0000313" key="6">
    <source>
        <dbReference type="EMBL" id="SVE25818.1"/>
    </source>
</evidence>
<dbReference type="GO" id="GO:0004788">
    <property type="term" value="F:thiamine diphosphokinase activity"/>
    <property type="evidence" value="ECO:0007669"/>
    <property type="project" value="InterPro"/>
</dbReference>
<dbReference type="SUPFAM" id="SSF63999">
    <property type="entry name" value="Thiamin pyrophosphokinase, catalytic domain"/>
    <property type="match status" value="1"/>
</dbReference>
<name>A0A383C2E8_9ZZZZ</name>
<proteinExistence type="predicted"/>
<protein>
    <recommendedName>
        <fullName evidence="5">Thiamin pyrophosphokinase catalytic domain-containing protein</fullName>
    </recommendedName>
</protein>
<dbReference type="AlphaFoldDB" id="A0A383C2E8"/>
<feature type="domain" description="Thiamin pyrophosphokinase catalytic" evidence="5">
    <location>
        <begin position="61"/>
        <end position="115"/>
    </location>
</feature>
<evidence type="ECO:0000256" key="2">
    <source>
        <dbReference type="ARBA" id="ARBA00022741"/>
    </source>
</evidence>
<evidence type="ECO:0000256" key="4">
    <source>
        <dbReference type="ARBA" id="ARBA00022840"/>
    </source>
</evidence>
<gene>
    <name evidence="6" type="ORF">METZ01_LOCUS478672</name>
</gene>
<dbReference type="GO" id="GO:0016301">
    <property type="term" value="F:kinase activity"/>
    <property type="evidence" value="ECO:0007669"/>
    <property type="project" value="UniProtKB-KW"/>
</dbReference>